<feature type="transmembrane region" description="Helical" evidence="6">
    <location>
        <begin position="174"/>
        <end position="195"/>
    </location>
</feature>
<reference evidence="8 9" key="1">
    <citation type="submission" date="2016-10" db="EMBL/GenBank/DDBJ databases">
        <authorList>
            <person name="Varghese N."/>
            <person name="Submissions S."/>
        </authorList>
    </citation>
    <scope>NUCLEOTIDE SEQUENCE [LARGE SCALE GENOMIC DNA]</scope>
    <source>
        <strain evidence="8 9">DSM 11449</strain>
    </source>
</reference>
<feature type="transmembrane region" description="Helical" evidence="6">
    <location>
        <begin position="279"/>
        <end position="297"/>
    </location>
</feature>
<dbReference type="Proteomes" id="UP000182771">
    <property type="component" value="Unassembled WGS sequence"/>
</dbReference>
<evidence type="ECO:0000256" key="5">
    <source>
        <dbReference type="ARBA" id="ARBA00023136"/>
    </source>
</evidence>
<comment type="subcellular location">
    <subcellularLocation>
        <location evidence="1">Cell membrane</location>
        <topology evidence="1">Multi-pass membrane protein</topology>
    </subcellularLocation>
</comment>
<evidence type="ECO:0000256" key="1">
    <source>
        <dbReference type="ARBA" id="ARBA00004651"/>
    </source>
</evidence>
<keyword evidence="3 6" id="KW-0812">Transmembrane</keyword>
<dbReference type="InterPro" id="IPR051449">
    <property type="entry name" value="ABC-2_transporter_component"/>
</dbReference>
<dbReference type="Gene3D" id="3.40.190.10">
    <property type="entry name" value="Periplasmic binding protein-like II"/>
    <property type="match status" value="1"/>
</dbReference>
<dbReference type="AlphaFoldDB" id="A0A1H2TNY9"/>
<protein>
    <submittedName>
        <fullName evidence="8">ABC-2 type transport system permease protein</fullName>
    </submittedName>
</protein>
<dbReference type="PANTHER" id="PTHR30294:SF29">
    <property type="entry name" value="MULTIDRUG ABC TRANSPORTER PERMEASE YBHS-RELATED"/>
    <property type="match status" value="1"/>
</dbReference>
<feature type="transmembrane region" description="Helical" evidence="6">
    <location>
        <begin position="21"/>
        <end position="42"/>
    </location>
</feature>
<keyword evidence="5 6" id="KW-0472">Membrane</keyword>
<evidence type="ECO:0000313" key="8">
    <source>
        <dbReference type="EMBL" id="SDW45498.1"/>
    </source>
</evidence>
<dbReference type="GO" id="GO:0140359">
    <property type="term" value="F:ABC-type transporter activity"/>
    <property type="evidence" value="ECO:0007669"/>
    <property type="project" value="InterPro"/>
</dbReference>
<name>A0A1H2TNY9_9FLAO</name>
<feature type="domain" description="ABC-2 type transporter transmembrane" evidence="7">
    <location>
        <begin position="19"/>
        <end position="391"/>
    </location>
</feature>
<accession>A0A1H2TNY9</accession>
<keyword evidence="9" id="KW-1185">Reference proteome</keyword>
<evidence type="ECO:0000256" key="2">
    <source>
        <dbReference type="ARBA" id="ARBA00022475"/>
    </source>
</evidence>
<evidence type="ECO:0000256" key="3">
    <source>
        <dbReference type="ARBA" id="ARBA00022692"/>
    </source>
</evidence>
<feature type="transmembrane region" description="Helical" evidence="6">
    <location>
        <begin position="372"/>
        <end position="394"/>
    </location>
</feature>
<dbReference type="GeneID" id="85016354"/>
<feature type="transmembrane region" description="Helical" evidence="6">
    <location>
        <begin position="317"/>
        <end position="337"/>
    </location>
</feature>
<organism evidence="8 9">
    <name type="scientific">Capnocytophaga granulosa</name>
    <dbReference type="NCBI Taxonomy" id="45242"/>
    <lineage>
        <taxon>Bacteria</taxon>
        <taxon>Pseudomonadati</taxon>
        <taxon>Bacteroidota</taxon>
        <taxon>Flavobacteriia</taxon>
        <taxon>Flavobacteriales</taxon>
        <taxon>Flavobacteriaceae</taxon>
        <taxon>Capnocytophaga</taxon>
    </lineage>
</organism>
<evidence type="ECO:0000259" key="7">
    <source>
        <dbReference type="Pfam" id="PF12698"/>
    </source>
</evidence>
<dbReference type="GO" id="GO:0005886">
    <property type="term" value="C:plasma membrane"/>
    <property type="evidence" value="ECO:0007669"/>
    <property type="project" value="UniProtKB-SubCell"/>
</dbReference>
<proteinExistence type="predicted"/>
<dbReference type="SUPFAM" id="SSF53850">
    <property type="entry name" value="Periplasmic binding protein-like II"/>
    <property type="match status" value="1"/>
</dbReference>
<evidence type="ECO:0000313" key="9">
    <source>
        <dbReference type="Proteomes" id="UP000182771"/>
    </source>
</evidence>
<dbReference type="Pfam" id="PF12698">
    <property type="entry name" value="ABC2_membrane_3"/>
    <property type="match status" value="1"/>
</dbReference>
<evidence type="ECO:0000256" key="6">
    <source>
        <dbReference type="SAM" id="Phobius"/>
    </source>
</evidence>
<dbReference type="OrthoDB" id="9768837at2"/>
<feature type="transmembrane region" description="Helical" evidence="6">
    <location>
        <begin position="344"/>
        <end position="366"/>
    </location>
</feature>
<keyword evidence="4 6" id="KW-1133">Transmembrane helix</keyword>
<keyword evidence="2" id="KW-1003">Cell membrane</keyword>
<sequence>MKQLRLIIIREYLTRIRNKSFLLMTFLSPLAVVALSLLIGYLTQLNNSTQRHIEVLDESGYFQEIFQKSPNLSVSYHKQGDLEQLKQTARAENSYGLLYIDKQAAQFQFFSEETPSVTFVESLQGKLEKGLFRHNLEAASITPSQIDEAQQRVSIALANFSGDESSQTMGWLKLAFGGTAGYLLMMFIVVYGNMVMRSVIEEKVNRIVEVIVSSVRPSILLLGKIIGTSLVGLTQFVIWVVIAGFLLSFLSSPTATQVAPTADPHLLTHIISEINSLPLAKLLISFFLFFIGGYLSYSAFYATIGAAVDSETDTQQFLFPVLLPLILAIYIGFFTVIEDPHGVVSVIFSYIPLTSSVVMLMRIPFGVSWGEIILSLALLYGFFFLAIWVSARIYRIGILSYGKKPSYKELIKWLRMPN</sequence>
<dbReference type="InterPro" id="IPR013525">
    <property type="entry name" value="ABC2_TM"/>
</dbReference>
<dbReference type="RefSeq" id="WP_016420154.1">
    <property type="nucleotide sequence ID" value="NZ_CALGWW010000057.1"/>
</dbReference>
<gene>
    <name evidence="8" type="ORF">SAMN05444420_102261</name>
</gene>
<dbReference type="PANTHER" id="PTHR30294">
    <property type="entry name" value="MEMBRANE COMPONENT OF ABC TRANSPORTER YHHJ-RELATED"/>
    <property type="match status" value="1"/>
</dbReference>
<comment type="caution">
    <text evidence="8">The sequence shown here is derived from an EMBL/GenBank/DDBJ whole genome shotgun (WGS) entry which is preliminary data.</text>
</comment>
<dbReference type="EMBL" id="FNND01000002">
    <property type="protein sequence ID" value="SDW45498.1"/>
    <property type="molecule type" value="Genomic_DNA"/>
</dbReference>
<feature type="transmembrane region" description="Helical" evidence="6">
    <location>
        <begin position="232"/>
        <end position="250"/>
    </location>
</feature>
<evidence type="ECO:0000256" key="4">
    <source>
        <dbReference type="ARBA" id="ARBA00022989"/>
    </source>
</evidence>